<proteinExistence type="predicted"/>
<keyword evidence="2" id="KW-1185">Reference proteome</keyword>
<evidence type="ECO:0000313" key="1">
    <source>
        <dbReference type="EMBL" id="QQN58362.1"/>
    </source>
</evidence>
<dbReference type="SUPFAM" id="SSF109854">
    <property type="entry name" value="DinB/YfiT-like putative metalloenzymes"/>
    <property type="match status" value="1"/>
</dbReference>
<sequence>MKQSTTIANRLREVLLNGHWIANTNCKEQLQLVTWRQAIHKVGNLNTISALTFHLNYYLSGVLHAFNTGKLEIKDQYSFDLPPIENEADWQKLTDNFLRNAEMFAAKVEEISDEQLQEAFIDEKYGTNLRNVEGMIEHCYYHLGQISLIRKLIANI</sequence>
<dbReference type="InterPro" id="IPR034660">
    <property type="entry name" value="DinB/YfiT-like"/>
</dbReference>
<dbReference type="EMBL" id="CP067018">
    <property type="protein sequence ID" value="QQN58362.1"/>
    <property type="molecule type" value="Genomic_DNA"/>
</dbReference>
<accession>A0A7T7ZXJ1</accession>
<protein>
    <submittedName>
        <fullName evidence="1">DUF1572 domain-containing protein</fullName>
    </submittedName>
</protein>
<reference evidence="1 2" key="1">
    <citation type="submission" date="2020-12" db="EMBL/GenBank/DDBJ databases">
        <title>FDA dAtabase for Regulatory Grade micrObial Sequences (FDA-ARGOS): Supporting development and validation of Infectious Disease Dx tests.</title>
        <authorList>
            <person name="Kerrigan L."/>
            <person name="Long C."/>
            <person name="Tallon L."/>
            <person name="Sadzewicz L."/>
            <person name="Zhao X."/>
            <person name="Boylan J."/>
            <person name="Ott S."/>
            <person name="Bowen H."/>
            <person name="Vavikolanu K."/>
            <person name="Mehta A."/>
            <person name="Aluvathingal J."/>
            <person name="Nadendla S."/>
            <person name="Yan Y."/>
            <person name="Sichtig H."/>
        </authorList>
    </citation>
    <scope>NUCLEOTIDE SEQUENCE [LARGE SCALE GENOMIC DNA]</scope>
    <source>
        <strain evidence="1 2">FDAARGOS_1031</strain>
    </source>
</reference>
<dbReference type="RefSeq" id="WP_034868320.1">
    <property type="nucleotide sequence ID" value="NZ_CBCSDR010000001.1"/>
</dbReference>
<dbReference type="GeneID" id="93132767"/>
<dbReference type="Proteomes" id="UP000595426">
    <property type="component" value="Chromosome"/>
</dbReference>
<organism evidence="1 2">
    <name type="scientific">Elizabethkingia bruuniana</name>
    <dbReference type="NCBI Taxonomy" id="1756149"/>
    <lineage>
        <taxon>Bacteria</taxon>
        <taxon>Pseudomonadati</taxon>
        <taxon>Bacteroidota</taxon>
        <taxon>Flavobacteriia</taxon>
        <taxon>Flavobacteriales</taxon>
        <taxon>Weeksellaceae</taxon>
        <taxon>Elizabethkingia</taxon>
    </lineage>
</organism>
<dbReference type="OrthoDB" id="9814103at2"/>
<dbReference type="Gene3D" id="1.20.120.450">
    <property type="entry name" value="dinb family like domain"/>
    <property type="match status" value="1"/>
</dbReference>
<evidence type="ECO:0000313" key="2">
    <source>
        <dbReference type="Proteomes" id="UP000595426"/>
    </source>
</evidence>
<gene>
    <name evidence="1" type="ORF">I6H88_18325</name>
</gene>
<dbReference type="AlphaFoldDB" id="A0A7T7ZXJ1"/>
<name>A0A7T7ZXJ1_9FLAO</name>
<dbReference type="KEGG" id="egm:AYC65_07625"/>